<feature type="compositionally biased region" description="Basic and acidic residues" evidence="1">
    <location>
        <begin position="642"/>
        <end position="654"/>
    </location>
</feature>
<evidence type="ECO:0000256" key="1">
    <source>
        <dbReference type="SAM" id="MobiDB-lite"/>
    </source>
</evidence>
<keyword evidence="3" id="KW-1185">Reference proteome</keyword>
<feature type="compositionally biased region" description="Polar residues" evidence="1">
    <location>
        <begin position="509"/>
        <end position="519"/>
    </location>
</feature>
<feature type="compositionally biased region" description="Low complexity" evidence="1">
    <location>
        <begin position="44"/>
        <end position="62"/>
    </location>
</feature>
<feature type="region of interest" description="Disordered" evidence="1">
    <location>
        <begin position="635"/>
        <end position="654"/>
    </location>
</feature>
<feature type="compositionally biased region" description="Low complexity" evidence="1">
    <location>
        <begin position="180"/>
        <end position="194"/>
    </location>
</feature>
<feature type="compositionally biased region" description="Basic and acidic residues" evidence="1">
    <location>
        <begin position="490"/>
        <end position="501"/>
    </location>
</feature>
<accession>A0AAJ0FGY9</accession>
<feature type="region of interest" description="Disordered" evidence="1">
    <location>
        <begin position="1"/>
        <end position="26"/>
    </location>
</feature>
<feature type="compositionally biased region" description="Polar residues" evidence="1">
    <location>
        <begin position="115"/>
        <end position="140"/>
    </location>
</feature>
<feature type="compositionally biased region" description="Basic and acidic residues" evidence="1">
    <location>
        <begin position="312"/>
        <end position="328"/>
    </location>
</feature>
<name>A0AAJ0FGY9_9PEZI</name>
<feature type="compositionally biased region" description="Acidic residues" evidence="1">
    <location>
        <begin position="382"/>
        <end position="393"/>
    </location>
</feature>
<feature type="region of interest" description="Disordered" evidence="1">
    <location>
        <begin position="312"/>
        <end position="558"/>
    </location>
</feature>
<feature type="region of interest" description="Disordered" evidence="1">
    <location>
        <begin position="577"/>
        <end position="604"/>
    </location>
</feature>
<feature type="compositionally biased region" description="Low complexity" evidence="1">
    <location>
        <begin position="584"/>
        <end position="604"/>
    </location>
</feature>
<feature type="compositionally biased region" description="Basic and acidic residues" evidence="1">
    <location>
        <begin position="364"/>
        <end position="380"/>
    </location>
</feature>
<dbReference type="AlphaFoldDB" id="A0AAJ0FGY9"/>
<gene>
    <name evidence="2" type="ORF">QBC47DRAFT_355759</name>
</gene>
<evidence type="ECO:0000313" key="3">
    <source>
        <dbReference type="Proteomes" id="UP001239445"/>
    </source>
</evidence>
<feature type="compositionally biased region" description="Polar residues" evidence="1">
    <location>
        <begin position="538"/>
        <end position="552"/>
    </location>
</feature>
<reference evidence="2" key="1">
    <citation type="submission" date="2023-06" db="EMBL/GenBank/DDBJ databases">
        <title>Genome-scale phylogeny and comparative genomics of the fungal order Sordariales.</title>
        <authorList>
            <consortium name="Lawrence Berkeley National Laboratory"/>
            <person name="Hensen N."/>
            <person name="Bonometti L."/>
            <person name="Westerberg I."/>
            <person name="Brannstrom I.O."/>
            <person name="Guillou S."/>
            <person name="Cros-Aarteil S."/>
            <person name="Calhoun S."/>
            <person name="Haridas S."/>
            <person name="Kuo A."/>
            <person name="Mondo S."/>
            <person name="Pangilinan J."/>
            <person name="Riley R."/>
            <person name="Labutti K."/>
            <person name="Andreopoulos B."/>
            <person name="Lipzen A."/>
            <person name="Chen C."/>
            <person name="Yanf M."/>
            <person name="Daum C."/>
            <person name="Ng V."/>
            <person name="Clum A."/>
            <person name="Steindorff A."/>
            <person name="Ohm R."/>
            <person name="Martin F."/>
            <person name="Silar P."/>
            <person name="Natvig D."/>
            <person name="Lalanne C."/>
            <person name="Gautier V."/>
            <person name="Ament-Velasquez S.L."/>
            <person name="Kruys A."/>
            <person name="Hutchinson M.I."/>
            <person name="Powell A.J."/>
            <person name="Barry K."/>
            <person name="Miller A.N."/>
            <person name="Grigoriev I.V."/>
            <person name="Debuchy R."/>
            <person name="Gladieux P."/>
            <person name="Thoren M.H."/>
            <person name="Johannesson H."/>
        </authorList>
    </citation>
    <scope>NUCLEOTIDE SEQUENCE</scope>
    <source>
        <strain evidence="2">PSN4</strain>
    </source>
</reference>
<organism evidence="2 3">
    <name type="scientific">Echria macrotheca</name>
    <dbReference type="NCBI Taxonomy" id="438768"/>
    <lineage>
        <taxon>Eukaryota</taxon>
        <taxon>Fungi</taxon>
        <taxon>Dikarya</taxon>
        <taxon>Ascomycota</taxon>
        <taxon>Pezizomycotina</taxon>
        <taxon>Sordariomycetes</taxon>
        <taxon>Sordariomycetidae</taxon>
        <taxon>Sordariales</taxon>
        <taxon>Schizotheciaceae</taxon>
        <taxon>Echria</taxon>
    </lineage>
</organism>
<evidence type="ECO:0000313" key="2">
    <source>
        <dbReference type="EMBL" id="KAK1760590.1"/>
    </source>
</evidence>
<feature type="compositionally biased region" description="Basic and acidic residues" evidence="1">
    <location>
        <begin position="520"/>
        <end position="537"/>
    </location>
</feature>
<sequence>MSTKETKEPKEPKHRPEALRLPQRKDSLTQVLTYIQGKTIPPKAASTVSSASTQSAPASPAQGLSKPRRHSHGPDVKKKARTTSTTLRRFSFTNLTGIMEETGAKTKNPKASEGTPGNKNAKSGSSEKVNKTNTSKSQAPSADKSQEKVPSSPPPMPKSILRVASPDAARPPPRHIRSYSTSAASPGADAAALSPIGLTPLTPTDSSLDPLAAESGTLSQPTSPVFRPLSPGATVRFAKATIHRVDVGPGRRFAPVKRRSKSTMTYIAPLDPVSNVPKFSLQSPTKLRRHQENQAAMGRYWLRTEEEEAQMRAEAERRAAEEAERYRAEPSSPIASADPPKPSWAERLAALDKLGSLDGIPLLDKTEVPAKSDAEDKLETVEASESDDSDAESDGGASTMMDKEEDVEGVEPEGKSEKTEKKKAESDVEKQANPAEASAKPDGGSTVQATPPEPTPPKPGEPEKTDPAVGKPLGSRGPETAQAAPVTSPETKKSEPTKAETPKTPASLMVSTTPATQQRPVHDQDTDDHINHIDRDQSVGNNSNYSQNLDNYNQDHHGLNRDFKPNHQQIIHPITFTQHQHISNNSNTTTPNPNNRTQNPPLLPFPLAHTAAAATHKPPPLTPSPLAAPTILARTKTQKVHGHVERYRDRGERRRADQPFTSLWAAGREASSIIHTSSPRWRFFLNKFLRIYYF</sequence>
<proteinExistence type="predicted"/>
<dbReference type="EMBL" id="MU839827">
    <property type="protein sequence ID" value="KAK1760590.1"/>
    <property type="molecule type" value="Genomic_DNA"/>
</dbReference>
<feature type="compositionally biased region" description="Basic and acidic residues" evidence="1">
    <location>
        <begin position="412"/>
        <end position="430"/>
    </location>
</feature>
<feature type="region of interest" description="Disordered" evidence="1">
    <location>
        <begin position="38"/>
        <end position="229"/>
    </location>
</feature>
<feature type="compositionally biased region" description="Low complexity" evidence="1">
    <location>
        <begin position="82"/>
        <end position="93"/>
    </location>
</feature>
<protein>
    <submittedName>
        <fullName evidence="2">Uncharacterized protein</fullName>
    </submittedName>
</protein>
<comment type="caution">
    <text evidence="2">The sequence shown here is derived from an EMBL/GenBank/DDBJ whole genome shotgun (WGS) entry which is preliminary data.</text>
</comment>
<dbReference type="Proteomes" id="UP001239445">
    <property type="component" value="Unassembled WGS sequence"/>
</dbReference>